<organism evidence="6 7">
    <name type="scientific">Thermogemmatispora tikiterensis</name>
    <dbReference type="NCBI Taxonomy" id="1825093"/>
    <lineage>
        <taxon>Bacteria</taxon>
        <taxon>Bacillati</taxon>
        <taxon>Chloroflexota</taxon>
        <taxon>Ktedonobacteria</taxon>
        <taxon>Thermogemmatisporales</taxon>
        <taxon>Thermogemmatisporaceae</taxon>
        <taxon>Thermogemmatispora</taxon>
    </lineage>
</organism>
<accession>A0A328VFE6</accession>
<evidence type="ECO:0000313" key="7">
    <source>
        <dbReference type="Proteomes" id="UP000248706"/>
    </source>
</evidence>
<evidence type="ECO:0000256" key="1">
    <source>
        <dbReference type="ARBA" id="ARBA00022490"/>
    </source>
</evidence>
<keyword evidence="2" id="KW-0132">Cell division</keyword>
<dbReference type="Gene3D" id="1.10.10.10">
    <property type="entry name" value="Winged helix-like DNA-binding domain superfamily/Winged helix DNA-binding domain"/>
    <property type="match status" value="2"/>
</dbReference>
<dbReference type="NCBIfam" id="TIGR00281">
    <property type="entry name" value="SMC-Scp complex subunit ScpB"/>
    <property type="match status" value="1"/>
</dbReference>
<dbReference type="EMBL" id="MCIF01000002">
    <property type="protein sequence ID" value="RAQ96426.1"/>
    <property type="molecule type" value="Genomic_DNA"/>
</dbReference>
<evidence type="ECO:0000256" key="4">
    <source>
        <dbReference type="ARBA" id="ARBA00023306"/>
    </source>
</evidence>
<reference evidence="6 7" key="1">
    <citation type="submission" date="2016-08" db="EMBL/GenBank/DDBJ databases">
        <title>Analysis of Carbohydrate Active Enzymes in Thermogemmatispora T81 Reveals Carbohydrate Degradation Ability.</title>
        <authorList>
            <person name="Tomazini A."/>
            <person name="Lal S."/>
            <person name="Stott M."/>
            <person name="Henrissat B."/>
            <person name="Polikarpov I."/>
            <person name="Sparling R."/>
            <person name="Levin D.B."/>
        </authorList>
    </citation>
    <scope>NUCLEOTIDE SEQUENCE [LARGE SCALE GENOMIC DNA]</scope>
    <source>
        <strain evidence="6 7">T81</strain>
    </source>
</reference>
<keyword evidence="7" id="KW-1185">Reference proteome</keyword>
<dbReference type="PANTHER" id="PTHR34298">
    <property type="entry name" value="SEGREGATION AND CONDENSATION PROTEIN B"/>
    <property type="match status" value="1"/>
</dbReference>
<evidence type="ECO:0000256" key="5">
    <source>
        <dbReference type="SAM" id="MobiDB-lite"/>
    </source>
</evidence>
<gene>
    <name evidence="6" type="ORF">A4R35_12840</name>
</gene>
<dbReference type="SUPFAM" id="SSF46785">
    <property type="entry name" value="Winged helix' DNA-binding domain"/>
    <property type="match status" value="2"/>
</dbReference>
<dbReference type="GO" id="GO:0051304">
    <property type="term" value="P:chromosome separation"/>
    <property type="evidence" value="ECO:0007669"/>
    <property type="project" value="InterPro"/>
</dbReference>
<sequence length="296" mass="31320">MNYYQSLGGRTKIAGYAGRKGYGIMAAPSLSSQREGGERGAQVSQVSQLVSNHSPTMRRQDEVSAEAPNGTTEVAALPQALQGDEARVASAIESLLFVAGRPLEQNELRKVLAVSEEELQAGLRALAHILEEQRRGLRLQRLGTQVQLVTAPENARYVAALLGLPLTAKLTPAALETLAVICYRQPITRAQIEAIRGVNSDRALASLIQHGLVAEVGRAPTVGHPALFATTPEFLQQFGLTSLEELPHIDGLPDVQRAVQALQERLPLSEGAASLAGQGGQTSGAAEGHPAQEAAP</sequence>
<keyword evidence="3" id="KW-0159">Chromosome partition</keyword>
<keyword evidence="1" id="KW-0963">Cytoplasm</keyword>
<evidence type="ECO:0000256" key="3">
    <source>
        <dbReference type="ARBA" id="ARBA00022829"/>
    </source>
</evidence>
<dbReference type="InterPro" id="IPR036390">
    <property type="entry name" value="WH_DNA-bd_sf"/>
</dbReference>
<feature type="region of interest" description="Disordered" evidence="5">
    <location>
        <begin position="272"/>
        <end position="296"/>
    </location>
</feature>
<evidence type="ECO:0000313" key="6">
    <source>
        <dbReference type="EMBL" id="RAQ96426.1"/>
    </source>
</evidence>
<name>A0A328VFE6_9CHLR</name>
<dbReference type="InterPro" id="IPR005234">
    <property type="entry name" value="ScpB_csome_segregation"/>
</dbReference>
<dbReference type="InterPro" id="IPR036388">
    <property type="entry name" value="WH-like_DNA-bd_sf"/>
</dbReference>
<keyword evidence="4" id="KW-0131">Cell cycle</keyword>
<dbReference type="Proteomes" id="UP000248706">
    <property type="component" value="Unassembled WGS sequence"/>
</dbReference>
<dbReference type="Pfam" id="PF04079">
    <property type="entry name" value="SMC_ScpB"/>
    <property type="match status" value="1"/>
</dbReference>
<dbReference type="RefSeq" id="WP_223258320.1">
    <property type="nucleotide sequence ID" value="NZ_MCIF01000002.1"/>
</dbReference>
<evidence type="ECO:0000256" key="2">
    <source>
        <dbReference type="ARBA" id="ARBA00022618"/>
    </source>
</evidence>
<dbReference type="AlphaFoldDB" id="A0A328VFE6"/>
<dbReference type="PANTHER" id="PTHR34298:SF2">
    <property type="entry name" value="SEGREGATION AND CONDENSATION PROTEIN B"/>
    <property type="match status" value="1"/>
</dbReference>
<dbReference type="GO" id="GO:0051301">
    <property type="term" value="P:cell division"/>
    <property type="evidence" value="ECO:0007669"/>
    <property type="project" value="UniProtKB-KW"/>
</dbReference>
<protein>
    <submittedName>
        <fullName evidence="6">SMC-Scp complex subunit ScpB</fullName>
    </submittedName>
</protein>
<proteinExistence type="predicted"/>
<comment type="caution">
    <text evidence="6">The sequence shown here is derived from an EMBL/GenBank/DDBJ whole genome shotgun (WGS) entry which is preliminary data.</text>
</comment>